<dbReference type="AlphaFoldDB" id="A0A815PN73"/>
<evidence type="ECO:0000313" key="13">
    <source>
        <dbReference type="Proteomes" id="UP000663852"/>
    </source>
</evidence>
<organism evidence="12 13">
    <name type="scientific">Adineta ricciae</name>
    <name type="common">Rotifer</name>
    <dbReference type="NCBI Taxonomy" id="249248"/>
    <lineage>
        <taxon>Eukaryota</taxon>
        <taxon>Metazoa</taxon>
        <taxon>Spiralia</taxon>
        <taxon>Gnathifera</taxon>
        <taxon>Rotifera</taxon>
        <taxon>Eurotatoria</taxon>
        <taxon>Bdelloidea</taxon>
        <taxon>Adinetida</taxon>
        <taxon>Adinetidae</taxon>
        <taxon>Adineta</taxon>
    </lineage>
</organism>
<feature type="transmembrane region" description="Helical" evidence="8">
    <location>
        <begin position="1004"/>
        <end position="1032"/>
    </location>
</feature>
<dbReference type="OrthoDB" id="10055156at2759"/>
<evidence type="ECO:0000256" key="5">
    <source>
        <dbReference type="ARBA" id="ARBA00023065"/>
    </source>
</evidence>
<evidence type="ECO:0000259" key="11">
    <source>
        <dbReference type="Pfam" id="PF25508"/>
    </source>
</evidence>
<dbReference type="Proteomes" id="UP000663852">
    <property type="component" value="Unassembled WGS sequence"/>
</dbReference>
<keyword evidence="7" id="KW-0407">Ion channel</keyword>
<accession>A0A815PN73</accession>
<dbReference type="GO" id="GO:0005886">
    <property type="term" value="C:plasma membrane"/>
    <property type="evidence" value="ECO:0007669"/>
    <property type="project" value="TreeGrafter"/>
</dbReference>
<dbReference type="InterPro" id="IPR057366">
    <property type="entry name" value="TRPM-like"/>
</dbReference>
<evidence type="ECO:0000313" key="12">
    <source>
        <dbReference type="EMBL" id="CAF1451162.1"/>
    </source>
</evidence>
<name>A0A815PN73_ADIRI</name>
<protein>
    <submittedName>
        <fullName evidence="12">Uncharacterized protein</fullName>
    </submittedName>
</protein>
<feature type="domain" description="TRPM SLOG" evidence="10">
    <location>
        <begin position="53"/>
        <end position="293"/>
    </location>
</feature>
<reference evidence="12" key="1">
    <citation type="submission" date="2021-02" db="EMBL/GenBank/DDBJ databases">
        <authorList>
            <person name="Nowell W R."/>
        </authorList>
    </citation>
    <scope>NUCLEOTIDE SEQUENCE</scope>
</reference>
<evidence type="ECO:0000256" key="2">
    <source>
        <dbReference type="ARBA" id="ARBA00022448"/>
    </source>
</evidence>
<feature type="transmembrane region" description="Helical" evidence="8">
    <location>
        <begin position="774"/>
        <end position="794"/>
    </location>
</feature>
<feature type="transmembrane region" description="Helical" evidence="8">
    <location>
        <begin position="855"/>
        <end position="872"/>
    </location>
</feature>
<proteinExistence type="predicted"/>
<keyword evidence="5" id="KW-0406">Ion transport</keyword>
<feature type="transmembrane region" description="Helical" evidence="8">
    <location>
        <begin position="814"/>
        <end position="834"/>
    </location>
</feature>
<evidence type="ECO:0000256" key="6">
    <source>
        <dbReference type="ARBA" id="ARBA00023136"/>
    </source>
</evidence>
<keyword evidence="2" id="KW-0813">Transport</keyword>
<feature type="domain" description="TRPM-like" evidence="11">
    <location>
        <begin position="428"/>
        <end position="661"/>
    </location>
</feature>
<feature type="transmembrane region" description="Helical" evidence="8">
    <location>
        <begin position="1053"/>
        <end position="1075"/>
    </location>
</feature>
<gene>
    <name evidence="12" type="ORF">EDS130_LOCUS39527</name>
</gene>
<evidence type="ECO:0000256" key="3">
    <source>
        <dbReference type="ARBA" id="ARBA00022692"/>
    </source>
</evidence>
<evidence type="ECO:0000259" key="9">
    <source>
        <dbReference type="Pfam" id="PF00520"/>
    </source>
</evidence>
<dbReference type="GO" id="GO:0099604">
    <property type="term" value="F:ligand-gated calcium channel activity"/>
    <property type="evidence" value="ECO:0007669"/>
    <property type="project" value="TreeGrafter"/>
</dbReference>
<dbReference type="InterPro" id="IPR050927">
    <property type="entry name" value="TRPM"/>
</dbReference>
<feature type="domain" description="Ion transport" evidence="9">
    <location>
        <begin position="779"/>
        <end position="1041"/>
    </location>
</feature>
<feature type="transmembrane region" description="Helical" evidence="8">
    <location>
        <begin position="688"/>
        <end position="713"/>
    </location>
</feature>
<keyword evidence="4 8" id="KW-1133">Transmembrane helix</keyword>
<evidence type="ECO:0000256" key="7">
    <source>
        <dbReference type="ARBA" id="ARBA00023303"/>
    </source>
</evidence>
<dbReference type="PANTHER" id="PTHR13800:SF12">
    <property type="entry name" value="TRANSIENT RECEPTOR POTENTIAL CATION CHANNEL SUBFAMILY M MEMBER-LIKE 2"/>
    <property type="match status" value="1"/>
</dbReference>
<evidence type="ECO:0000256" key="4">
    <source>
        <dbReference type="ARBA" id="ARBA00022989"/>
    </source>
</evidence>
<evidence type="ECO:0000256" key="8">
    <source>
        <dbReference type="SAM" id="Phobius"/>
    </source>
</evidence>
<dbReference type="Pfam" id="PF00520">
    <property type="entry name" value="Ion_trans"/>
    <property type="match status" value="1"/>
</dbReference>
<keyword evidence="6 8" id="KW-0472">Membrane</keyword>
<sequence length="1259" mass="146563">MTLQLIKEQNRVKSIIEKLNLQLSDGSTKMPADFGFLKFDVRSDNCTNNRLSQFIHVDKTTTNESVAEFIIRAYRLPIPDLILSIQTDGVNITNEKTKSMIHRGIAATAKIINTWVMTNGSNQDIIRLIGSALQNETVENDIPCIGFTSWKHLSNQKETLRRMNTCHSKTVVDSVNCELEPNHTHFILFSDELYDLEKIPLRRQMIERQLSRTLLHSQINDDHHQSKNVFRQSIPIVMLLLGGHLTTLITLCEGLKNETPIVTVLGTGYLADIIARLCLDLRSYDELMKTLWNDRTDLKEKLKEKRNKDIQECRIQIERLINPTENVFEQKNITIQNCLEIIIKMQKLIVVFDGIGRLDNLEDAIADALRNEIYFQRDSGTKVKDGYDPRAEELKWCLIWNKEAHGELEILINFEDENTAFVETKRRWINKLGQAALFEALCRNNIHFVDLLMDNGASVETFSVNEFKIICEKTLNKYALNLDLTKSSIYATNDSDKFIEEIYKAYLWQYLEHYVKEENSREKKSTIQQLIYWNNKHQFHSTNITNILFNQHKTEALYLWLLFMKRPEMAKCLCSKLQNQTVATLLAAAIYFKAAKNNIQNRPALIKLGKEFDRHAKNLIDECFSQDKSLAHKLIHCKAPAFYHCTPLDIARRADCRRFLASDTVQRHVDQKWYHHFDTHQRFLNMPIYVWVCILSLLLPLIPIGAVLFPSLYKKSSVNKQKNKYFNRFRSPVVYQWTSADDSGEKRYCAQMVIWFREIWRRILYFYEAPVVRFYYHAIFFFVFLTLFSYVLLVDYFPLNNYGGTRSGFRRLKIPISEILLHISIWTLIIDASYELTSRAQLHYDYVVSSWNLEDVAAVVCYLIGFIARFFMNESAFIVSKVFMSVDLILWSIRLLHLFSAYESLGPKLMMISRMIKDAFLIFVFFILILLLAFSVTSWSLLSTNTQVNWIYGDDGSLFNVTVLNGGSGLWTWQLLRDVLNWGIWKVFGQIDEPFNNLVSDNDVYGTVVFLFAIIFVVISNVLLMNVLVAMFNVTIQRVLDRSHRIWRHQRFLLVYEYSQRPVLPAPLSVFYYIFQLFTSLCGCYRRKCLCRSTRVDRIQDESSEFSTSDTSYEINYEKEIGEIYWKRCGFVVEEGEEQNNILIGKVLEKKIDKLNDGINRILQKYSLQKPDIQIFKSDIESSTPPPSPSSSELTTLIVSSQERNNQHIRRTKVNIIRLVECDKSHSTPTSEIININVLPARKAQSTTGLSIINRSRVS</sequence>
<dbReference type="InterPro" id="IPR005821">
    <property type="entry name" value="Ion_trans_dom"/>
</dbReference>
<dbReference type="Pfam" id="PF25508">
    <property type="entry name" value="TRPM2"/>
    <property type="match status" value="1"/>
</dbReference>
<comment type="subcellular location">
    <subcellularLocation>
        <location evidence="1">Membrane</location>
        <topology evidence="1">Multi-pass membrane protein</topology>
    </subcellularLocation>
</comment>
<evidence type="ECO:0000259" key="10">
    <source>
        <dbReference type="Pfam" id="PF18139"/>
    </source>
</evidence>
<keyword evidence="3 8" id="KW-0812">Transmembrane</keyword>
<feature type="transmembrane region" description="Helical" evidence="8">
    <location>
        <begin position="920"/>
        <end position="942"/>
    </location>
</feature>
<dbReference type="EMBL" id="CAJNOJ010000446">
    <property type="protein sequence ID" value="CAF1451162.1"/>
    <property type="molecule type" value="Genomic_DNA"/>
</dbReference>
<evidence type="ECO:0000256" key="1">
    <source>
        <dbReference type="ARBA" id="ARBA00004141"/>
    </source>
</evidence>
<comment type="caution">
    <text evidence="12">The sequence shown here is derived from an EMBL/GenBank/DDBJ whole genome shotgun (WGS) entry which is preliminary data.</text>
</comment>
<dbReference type="Pfam" id="PF18139">
    <property type="entry name" value="LSDAT_euk"/>
    <property type="match status" value="1"/>
</dbReference>
<dbReference type="PANTHER" id="PTHR13800">
    <property type="entry name" value="TRANSIENT RECEPTOR POTENTIAL CATION CHANNEL, SUBFAMILY M, MEMBER 6"/>
    <property type="match status" value="1"/>
</dbReference>
<dbReference type="InterPro" id="IPR041491">
    <property type="entry name" value="TRPM_SLOG"/>
</dbReference>